<dbReference type="Proteomes" id="UP000186817">
    <property type="component" value="Unassembled WGS sequence"/>
</dbReference>
<comment type="caution">
    <text evidence="2">The sequence shown here is derived from an EMBL/GenBank/DDBJ whole genome shotgun (WGS) entry which is preliminary data.</text>
</comment>
<sequence>MGVPGSGGMDHTPSAEQATARCRATDKTLHQRRAQPCAADARNRGEALDAKPEQEAKVQHVTQRERVWRTRRKAVYPPGDVAKQVLHARRCAVGQQKPSALQIGQALQFVEQVGFSLEAASGVSTDEVGVTDGHAESNESVPSRGQVAAPNVRAEGGYAGWCVPTCCVVDSCLAQVRFDAGTSLDLAGDNAKQRCRTFRDCHDVKVIQERREVLASAQRCAGGDQRVVLSQRVETRRERVTLLDSFGLRDLVPSSGVVPPEDGRVADGIIGAAAV</sequence>
<evidence type="ECO:0000256" key="1">
    <source>
        <dbReference type="SAM" id="MobiDB-lite"/>
    </source>
</evidence>
<dbReference type="OrthoDB" id="10584550at2759"/>
<feature type="compositionally biased region" description="Basic and acidic residues" evidence="1">
    <location>
        <begin position="41"/>
        <end position="56"/>
    </location>
</feature>
<evidence type="ECO:0000313" key="2">
    <source>
        <dbReference type="EMBL" id="OLQ08148.1"/>
    </source>
</evidence>
<feature type="region of interest" description="Disordered" evidence="1">
    <location>
        <begin position="126"/>
        <end position="147"/>
    </location>
</feature>
<reference evidence="2 3" key="1">
    <citation type="submission" date="2016-02" db="EMBL/GenBank/DDBJ databases">
        <title>Genome analysis of coral dinoflagellate symbionts highlights evolutionary adaptations to a symbiotic lifestyle.</title>
        <authorList>
            <person name="Aranda M."/>
            <person name="Li Y."/>
            <person name="Liew Y.J."/>
            <person name="Baumgarten S."/>
            <person name="Simakov O."/>
            <person name="Wilson M."/>
            <person name="Piel J."/>
            <person name="Ashoor H."/>
            <person name="Bougouffa S."/>
            <person name="Bajic V.B."/>
            <person name="Ryu T."/>
            <person name="Ravasi T."/>
            <person name="Bayer T."/>
            <person name="Micklem G."/>
            <person name="Kim H."/>
            <person name="Bhak J."/>
            <person name="Lajeunesse T.C."/>
            <person name="Voolstra C.R."/>
        </authorList>
    </citation>
    <scope>NUCLEOTIDE SEQUENCE [LARGE SCALE GENOMIC DNA]</scope>
    <source>
        <strain evidence="2 3">CCMP2467</strain>
    </source>
</reference>
<keyword evidence="3" id="KW-1185">Reference proteome</keyword>
<proteinExistence type="predicted"/>
<evidence type="ECO:0000313" key="3">
    <source>
        <dbReference type="Proteomes" id="UP000186817"/>
    </source>
</evidence>
<organism evidence="2 3">
    <name type="scientific">Symbiodinium microadriaticum</name>
    <name type="common">Dinoflagellate</name>
    <name type="synonym">Zooxanthella microadriatica</name>
    <dbReference type="NCBI Taxonomy" id="2951"/>
    <lineage>
        <taxon>Eukaryota</taxon>
        <taxon>Sar</taxon>
        <taxon>Alveolata</taxon>
        <taxon>Dinophyceae</taxon>
        <taxon>Suessiales</taxon>
        <taxon>Symbiodiniaceae</taxon>
        <taxon>Symbiodinium</taxon>
    </lineage>
</organism>
<gene>
    <name evidence="2" type="ORF">AK812_SmicGene8379</name>
</gene>
<name>A0A1Q9EL84_SYMMI</name>
<dbReference type="AlphaFoldDB" id="A0A1Q9EL84"/>
<dbReference type="EMBL" id="LSRX01000123">
    <property type="protein sequence ID" value="OLQ08148.1"/>
    <property type="molecule type" value="Genomic_DNA"/>
</dbReference>
<accession>A0A1Q9EL84</accession>
<feature type="region of interest" description="Disordered" evidence="1">
    <location>
        <begin position="1"/>
        <end position="56"/>
    </location>
</feature>
<protein>
    <submittedName>
        <fullName evidence="2">Uncharacterized protein</fullName>
    </submittedName>
</protein>